<gene>
    <name evidence="1" type="ORF">LMG26858_04677</name>
</gene>
<evidence type="ECO:0000313" key="2">
    <source>
        <dbReference type="Proteomes" id="UP000494117"/>
    </source>
</evidence>
<dbReference type="AlphaFoldDB" id="A0A6S7EFE2"/>
<organism evidence="1 2">
    <name type="scientific">Achromobacter anxifer</name>
    <dbReference type="NCBI Taxonomy" id="1287737"/>
    <lineage>
        <taxon>Bacteria</taxon>
        <taxon>Pseudomonadati</taxon>
        <taxon>Pseudomonadota</taxon>
        <taxon>Betaproteobacteria</taxon>
        <taxon>Burkholderiales</taxon>
        <taxon>Alcaligenaceae</taxon>
        <taxon>Achromobacter</taxon>
    </lineage>
</organism>
<sequence>MPLRPLTVLTYTPGKPGAASRLVDVGDSLAAPAAPNPHGVYQTLRLAPSARLLAWAREGARFELSRTGAARVWSGGKLQASECPRDCTSAGAAALDQEDIAYLEAYLLSQGSRWNDAEATHGGHP</sequence>
<dbReference type="RefSeq" id="WP_175209351.1">
    <property type="nucleotide sequence ID" value="NZ_CADILG010000042.1"/>
</dbReference>
<keyword evidence="2" id="KW-1185">Reference proteome</keyword>
<name>A0A6S7EFE2_9BURK</name>
<dbReference type="EMBL" id="CADILG010000042">
    <property type="protein sequence ID" value="CAB3909880.1"/>
    <property type="molecule type" value="Genomic_DNA"/>
</dbReference>
<protein>
    <submittedName>
        <fullName evidence="1">Uncharacterized protein</fullName>
    </submittedName>
</protein>
<proteinExistence type="predicted"/>
<reference evidence="1 2" key="1">
    <citation type="submission" date="2020-04" db="EMBL/GenBank/DDBJ databases">
        <authorList>
            <person name="De Canck E."/>
        </authorList>
    </citation>
    <scope>NUCLEOTIDE SEQUENCE [LARGE SCALE GENOMIC DNA]</scope>
    <source>
        <strain evidence="1 2">LMG 26858</strain>
    </source>
</reference>
<accession>A0A6S7EFE2</accession>
<dbReference type="Proteomes" id="UP000494117">
    <property type="component" value="Unassembled WGS sequence"/>
</dbReference>
<evidence type="ECO:0000313" key="1">
    <source>
        <dbReference type="EMBL" id="CAB3909880.1"/>
    </source>
</evidence>